<feature type="domain" description="SET" evidence="2">
    <location>
        <begin position="66"/>
        <end position="220"/>
    </location>
</feature>
<organism evidence="3 4">
    <name type="scientific">Apiotrichum porosum</name>
    <dbReference type="NCBI Taxonomy" id="105984"/>
    <lineage>
        <taxon>Eukaryota</taxon>
        <taxon>Fungi</taxon>
        <taxon>Dikarya</taxon>
        <taxon>Basidiomycota</taxon>
        <taxon>Agaricomycotina</taxon>
        <taxon>Tremellomycetes</taxon>
        <taxon>Trichosporonales</taxon>
        <taxon>Trichosporonaceae</taxon>
        <taxon>Apiotrichum</taxon>
    </lineage>
</organism>
<feature type="region of interest" description="Disordered" evidence="1">
    <location>
        <begin position="1"/>
        <end position="24"/>
    </location>
</feature>
<dbReference type="EMBL" id="RSCE01000009">
    <property type="protein sequence ID" value="RSH79605.1"/>
    <property type="molecule type" value="Genomic_DNA"/>
</dbReference>
<proteinExistence type="predicted"/>
<protein>
    <recommendedName>
        <fullName evidence="2">SET domain-containing protein</fullName>
    </recommendedName>
</protein>
<gene>
    <name evidence="3" type="ORF">EHS24_009255</name>
</gene>
<dbReference type="GeneID" id="39593798"/>
<evidence type="ECO:0000313" key="4">
    <source>
        <dbReference type="Proteomes" id="UP000279236"/>
    </source>
</evidence>
<keyword evidence="4" id="KW-1185">Reference proteome</keyword>
<dbReference type="STRING" id="105984.A0A427XL52"/>
<dbReference type="Gene3D" id="2.170.270.10">
    <property type="entry name" value="SET domain"/>
    <property type="match status" value="1"/>
</dbReference>
<evidence type="ECO:0000313" key="3">
    <source>
        <dbReference type="EMBL" id="RSH79605.1"/>
    </source>
</evidence>
<dbReference type="SMART" id="SM00317">
    <property type="entry name" value="SET"/>
    <property type="match status" value="1"/>
</dbReference>
<name>A0A427XL52_9TREE</name>
<reference evidence="3 4" key="1">
    <citation type="submission" date="2018-11" db="EMBL/GenBank/DDBJ databases">
        <title>Genome sequence of Apiotrichum porosum DSM 27194.</title>
        <authorList>
            <person name="Aliyu H."/>
            <person name="Gorte O."/>
            <person name="Ochsenreither K."/>
        </authorList>
    </citation>
    <scope>NUCLEOTIDE SEQUENCE [LARGE SCALE GENOMIC DNA]</scope>
    <source>
        <strain evidence="3 4">DSM 27194</strain>
    </source>
</reference>
<comment type="caution">
    <text evidence="3">The sequence shown here is derived from an EMBL/GenBank/DDBJ whole genome shotgun (WGS) entry which is preliminary data.</text>
</comment>
<dbReference type="Pfam" id="PF00856">
    <property type="entry name" value="SET"/>
    <property type="match status" value="1"/>
</dbReference>
<evidence type="ECO:0000256" key="1">
    <source>
        <dbReference type="SAM" id="MobiDB-lite"/>
    </source>
</evidence>
<dbReference type="Proteomes" id="UP000279236">
    <property type="component" value="Unassembled WGS sequence"/>
</dbReference>
<dbReference type="PROSITE" id="PS50280">
    <property type="entry name" value="SET"/>
    <property type="match status" value="1"/>
</dbReference>
<evidence type="ECO:0000259" key="2">
    <source>
        <dbReference type="PROSITE" id="PS50280"/>
    </source>
</evidence>
<dbReference type="InterPro" id="IPR046341">
    <property type="entry name" value="SET_dom_sf"/>
</dbReference>
<accession>A0A427XL52</accession>
<sequence length="232" mass="25177">MWGRRRLCRDGDVRRNDATPPPSWPPGVAYLVRPRLERAFPKELVPLLTTNAVPFNPRPSTHPSSVGIKIVSDPSHPAHGQRSLVALKRISRNTLVLPYLGVLHATLTAAVDDPATTPNPLALKYMGGPDPHADSDYDLSLLRLSASDIRNPFPGTHVSIGVDAAQAGNAARFVNDYRGVSGAGANAEFRLGRGEGGEMRMEVWSRRDINKGEELLVSYGKGWWGARTGNSS</sequence>
<dbReference type="OrthoDB" id="5792673at2759"/>
<dbReference type="SUPFAM" id="SSF82199">
    <property type="entry name" value="SET domain"/>
    <property type="match status" value="1"/>
</dbReference>
<feature type="compositionally biased region" description="Basic and acidic residues" evidence="1">
    <location>
        <begin position="8"/>
        <end position="17"/>
    </location>
</feature>
<dbReference type="AlphaFoldDB" id="A0A427XL52"/>
<dbReference type="InterPro" id="IPR001214">
    <property type="entry name" value="SET_dom"/>
</dbReference>
<dbReference type="RefSeq" id="XP_028474714.1">
    <property type="nucleotide sequence ID" value="XM_028624546.1"/>
</dbReference>